<evidence type="ECO:0000313" key="2">
    <source>
        <dbReference type="EMBL" id="GCA63520.1"/>
    </source>
</evidence>
<organism evidence="2 3">
    <name type="scientific">Kipferlia bialata</name>
    <dbReference type="NCBI Taxonomy" id="797122"/>
    <lineage>
        <taxon>Eukaryota</taxon>
        <taxon>Metamonada</taxon>
        <taxon>Carpediemonas-like organisms</taxon>
        <taxon>Kipferlia</taxon>
    </lineage>
</organism>
<name>A0A391NS50_9EUKA</name>
<dbReference type="Proteomes" id="UP000265618">
    <property type="component" value="Unassembled WGS sequence"/>
</dbReference>
<protein>
    <submittedName>
        <fullName evidence="2">Uncharacterized protein</fullName>
    </submittedName>
</protein>
<comment type="caution">
    <text evidence="2">The sequence shown here is derived from an EMBL/GenBank/DDBJ whole genome shotgun (WGS) entry which is preliminary data.</text>
</comment>
<sequence length="159" mass="17977">MVARGPGPRAPKSPPEPEEDESMPEFMTPMDSPNSYILPLPDLEKERERERGRERGREDDDVAEKVAQIEAAYREREKERGRERIEAEQYNRMSLEMAPGALYNPYPVTGVPMAVPEFSTSNGSTLVPDYNGYAAPVYTQEYSVAPPVPWTDPSAEYNH</sequence>
<proteinExistence type="predicted"/>
<feature type="region of interest" description="Disordered" evidence="1">
    <location>
        <begin position="1"/>
        <end position="64"/>
    </location>
</feature>
<dbReference type="EMBL" id="BDIP01003861">
    <property type="protein sequence ID" value="GCA63520.1"/>
    <property type="molecule type" value="Genomic_DNA"/>
</dbReference>
<dbReference type="AlphaFoldDB" id="A0A391NS50"/>
<keyword evidence="3" id="KW-1185">Reference proteome</keyword>
<reference evidence="2 3" key="1">
    <citation type="journal article" date="2018" name="PLoS ONE">
        <title>The draft genome of Kipferlia bialata reveals reductive genome evolution in fornicate parasites.</title>
        <authorList>
            <person name="Tanifuji G."/>
            <person name="Takabayashi S."/>
            <person name="Kume K."/>
            <person name="Takagi M."/>
            <person name="Nakayama T."/>
            <person name="Kamikawa R."/>
            <person name="Inagaki Y."/>
            <person name="Hashimoto T."/>
        </authorList>
    </citation>
    <scope>NUCLEOTIDE SEQUENCE [LARGE SCALE GENOMIC DNA]</scope>
    <source>
        <strain evidence="2">NY0173</strain>
    </source>
</reference>
<accession>A0A391NS50</accession>
<gene>
    <name evidence="2" type="ORF">KIPB_010405</name>
</gene>
<evidence type="ECO:0000256" key="1">
    <source>
        <dbReference type="SAM" id="MobiDB-lite"/>
    </source>
</evidence>
<evidence type="ECO:0000313" key="3">
    <source>
        <dbReference type="Proteomes" id="UP000265618"/>
    </source>
</evidence>
<feature type="compositionally biased region" description="Basic and acidic residues" evidence="1">
    <location>
        <begin position="42"/>
        <end position="58"/>
    </location>
</feature>